<dbReference type="EMBL" id="JABZRE010000002">
    <property type="protein sequence ID" value="MBF1306407.1"/>
    <property type="molecule type" value="Genomic_DNA"/>
</dbReference>
<sequence length="261" mass="30940">MIKNNESKSNQLINKLKSNLEEKNYKKVMESLENSFSELKVLVRFDRDEAHFNPLSPNSTSITHNEKNSQVIYDYVKTIKESCNDLYDFIFHLLKDKDKLISEIRKVEFYNEDLFYQIVIPVFWDRNNLIPTFTSSFEEKDTNTMVSNIKIADIDFSSYFINENDKWVEDKIRLKNEISNFIKKQLLIFMEKSISDLTVCAVSKNFNKDDYNRVFLQFSTDNSVFENSRRAVGSSELLMNGLSKEERLMVIDWLKTRYKLN</sequence>
<evidence type="ECO:0000313" key="2">
    <source>
        <dbReference type="Proteomes" id="UP000758611"/>
    </source>
</evidence>
<comment type="caution">
    <text evidence="1">The sequence shown here is derived from an EMBL/GenBank/DDBJ whole genome shotgun (WGS) entry which is preliminary data.</text>
</comment>
<accession>A0A930E233</accession>
<name>A0A930E233_9FIRM</name>
<reference evidence="1" key="1">
    <citation type="submission" date="2020-04" db="EMBL/GenBank/DDBJ databases">
        <title>Deep metagenomics examines the oral microbiome during advanced dental caries in children, revealing novel taxa and co-occurrences with host molecules.</title>
        <authorList>
            <person name="Baker J.L."/>
            <person name="Morton J.T."/>
            <person name="Dinis M."/>
            <person name="Alvarez R."/>
            <person name="Tran N.C."/>
            <person name="Knight R."/>
            <person name="Edlund A."/>
        </authorList>
    </citation>
    <scope>NUCLEOTIDE SEQUENCE</scope>
    <source>
        <strain evidence="1">JCVI_23_bin.11</strain>
    </source>
</reference>
<protein>
    <submittedName>
        <fullName evidence="1">Uncharacterized protein</fullName>
    </submittedName>
</protein>
<dbReference type="RefSeq" id="WP_278476964.1">
    <property type="nucleotide sequence ID" value="NZ_JABZRE010000002.1"/>
</dbReference>
<organism evidence="1 2">
    <name type="scientific">Parvimonas micra</name>
    <dbReference type="NCBI Taxonomy" id="33033"/>
    <lineage>
        <taxon>Bacteria</taxon>
        <taxon>Bacillati</taxon>
        <taxon>Bacillota</taxon>
        <taxon>Tissierellia</taxon>
        <taxon>Tissierellales</taxon>
        <taxon>Peptoniphilaceae</taxon>
        <taxon>Parvimonas</taxon>
    </lineage>
</organism>
<gene>
    <name evidence="1" type="ORF">HXM94_01270</name>
</gene>
<dbReference type="AlphaFoldDB" id="A0A930E233"/>
<evidence type="ECO:0000313" key="1">
    <source>
        <dbReference type="EMBL" id="MBF1306407.1"/>
    </source>
</evidence>
<proteinExistence type="predicted"/>
<dbReference type="Proteomes" id="UP000758611">
    <property type="component" value="Unassembled WGS sequence"/>
</dbReference>